<gene>
    <name evidence="2" type="ORF">NQ314_019026</name>
</gene>
<evidence type="ECO:0000259" key="1">
    <source>
        <dbReference type="Pfam" id="PF13843"/>
    </source>
</evidence>
<feature type="domain" description="PiggyBac transposable element-derived protein" evidence="1">
    <location>
        <begin position="15"/>
        <end position="112"/>
    </location>
</feature>
<sequence>MEEGNSIRVFTKEEKGIGSALYGFTKDITLISYVPQKNKAVVLVSSSHHHKSEDPESAKPHIILDYKYYNCTKGGVDAIDEKCSKFSCSRRSRRWPMTIFYRVFDVSTVNSYILYNSYPENPQIERSDFIKELALQLVTPHLQRRSSNTFISRKLRFSIFRDIE</sequence>
<protein>
    <recommendedName>
        <fullName evidence="1">PiggyBac transposable element-derived protein domain-containing protein</fullName>
    </recommendedName>
</protein>
<evidence type="ECO:0000313" key="3">
    <source>
        <dbReference type="Proteomes" id="UP001162156"/>
    </source>
</evidence>
<accession>A0AAV8WQL0</accession>
<dbReference type="Pfam" id="PF13843">
    <property type="entry name" value="DDE_Tnp_1_7"/>
    <property type="match status" value="1"/>
</dbReference>
<comment type="caution">
    <text evidence="2">The sequence shown here is derived from an EMBL/GenBank/DDBJ whole genome shotgun (WGS) entry which is preliminary data.</text>
</comment>
<dbReference type="PANTHER" id="PTHR46599">
    <property type="entry name" value="PIGGYBAC TRANSPOSABLE ELEMENT-DERIVED PROTEIN 4"/>
    <property type="match status" value="1"/>
</dbReference>
<dbReference type="AlphaFoldDB" id="A0AAV8WQL0"/>
<organism evidence="2 3">
    <name type="scientific">Rhamnusium bicolor</name>
    <dbReference type="NCBI Taxonomy" id="1586634"/>
    <lineage>
        <taxon>Eukaryota</taxon>
        <taxon>Metazoa</taxon>
        <taxon>Ecdysozoa</taxon>
        <taxon>Arthropoda</taxon>
        <taxon>Hexapoda</taxon>
        <taxon>Insecta</taxon>
        <taxon>Pterygota</taxon>
        <taxon>Neoptera</taxon>
        <taxon>Endopterygota</taxon>
        <taxon>Coleoptera</taxon>
        <taxon>Polyphaga</taxon>
        <taxon>Cucujiformia</taxon>
        <taxon>Chrysomeloidea</taxon>
        <taxon>Cerambycidae</taxon>
        <taxon>Lepturinae</taxon>
        <taxon>Rhagiini</taxon>
        <taxon>Rhamnusium</taxon>
    </lineage>
</organism>
<evidence type="ECO:0000313" key="2">
    <source>
        <dbReference type="EMBL" id="KAJ8928437.1"/>
    </source>
</evidence>
<dbReference type="EMBL" id="JANEYF010005380">
    <property type="protein sequence ID" value="KAJ8928437.1"/>
    <property type="molecule type" value="Genomic_DNA"/>
</dbReference>
<dbReference type="Proteomes" id="UP001162156">
    <property type="component" value="Unassembled WGS sequence"/>
</dbReference>
<name>A0AAV8WQL0_9CUCU</name>
<dbReference type="InterPro" id="IPR029526">
    <property type="entry name" value="PGBD"/>
</dbReference>
<keyword evidence="3" id="KW-1185">Reference proteome</keyword>
<reference evidence="2" key="1">
    <citation type="journal article" date="2023" name="Insect Mol. Biol.">
        <title>Genome sequencing provides insights into the evolution of gene families encoding plant cell wall-degrading enzymes in longhorned beetles.</title>
        <authorList>
            <person name="Shin N.R."/>
            <person name="Okamura Y."/>
            <person name="Kirsch R."/>
            <person name="Pauchet Y."/>
        </authorList>
    </citation>
    <scope>NUCLEOTIDE SEQUENCE</scope>
    <source>
        <strain evidence="2">RBIC_L_NR</strain>
    </source>
</reference>
<proteinExistence type="predicted"/>
<dbReference type="PANTHER" id="PTHR46599:SF6">
    <property type="entry name" value="DUAL SPECIFICITY PHOSPHATASE 26"/>
    <property type="match status" value="1"/>
</dbReference>